<evidence type="ECO:0000313" key="15">
    <source>
        <dbReference type="EMBL" id="KAF5363386.1"/>
    </source>
</evidence>
<feature type="region of interest" description="Disordered" evidence="13">
    <location>
        <begin position="626"/>
        <end position="660"/>
    </location>
</feature>
<organism evidence="15 16">
    <name type="scientific">Leucocoprinus leucothites</name>
    <dbReference type="NCBI Taxonomy" id="201217"/>
    <lineage>
        <taxon>Eukaryota</taxon>
        <taxon>Fungi</taxon>
        <taxon>Dikarya</taxon>
        <taxon>Basidiomycota</taxon>
        <taxon>Agaricomycotina</taxon>
        <taxon>Agaricomycetes</taxon>
        <taxon>Agaricomycetidae</taxon>
        <taxon>Agaricales</taxon>
        <taxon>Agaricineae</taxon>
        <taxon>Agaricaceae</taxon>
        <taxon>Leucocoprinus</taxon>
    </lineage>
</organism>
<accession>A0A8H5GEM3</accession>
<dbReference type="InterPro" id="IPR018545">
    <property type="entry name" value="Btz_dom"/>
</dbReference>
<evidence type="ECO:0000256" key="10">
    <source>
        <dbReference type="ARBA" id="ARBA00023161"/>
    </source>
</evidence>
<evidence type="ECO:0000256" key="9">
    <source>
        <dbReference type="ARBA" id="ARBA00022884"/>
    </source>
</evidence>
<feature type="compositionally biased region" description="Polar residues" evidence="13">
    <location>
        <begin position="30"/>
        <end position="42"/>
    </location>
</feature>
<reference evidence="15 16" key="1">
    <citation type="journal article" date="2020" name="ISME J.">
        <title>Uncovering the hidden diversity of litter-decomposition mechanisms in mushroom-forming fungi.</title>
        <authorList>
            <person name="Floudas D."/>
            <person name="Bentzer J."/>
            <person name="Ahren D."/>
            <person name="Johansson T."/>
            <person name="Persson P."/>
            <person name="Tunlid A."/>
        </authorList>
    </citation>
    <scope>NUCLEOTIDE SEQUENCE [LARGE SCALE GENOMIC DNA]</scope>
    <source>
        <strain evidence="15 16">CBS 146.42</strain>
    </source>
</reference>
<feature type="compositionally biased region" description="Polar residues" evidence="13">
    <location>
        <begin position="683"/>
        <end position="714"/>
    </location>
</feature>
<evidence type="ECO:0000256" key="1">
    <source>
        <dbReference type="ARBA" id="ARBA00004123"/>
    </source>
</evidence>
<keyword evidence="10" id="KW-0866">Nonsense-mediated mRNA decay</keyword>
<feature type="compositionally biased region" description="Low complexity" evidence="13">
    <location>
        <begin position="479"/>
        <end position="493"/>
    </location>
</feature>
<evidence type="ECO:0000313" key="16">
    <source>
        <dbReference type="Proteomes" id="UP000559027"/>
    </source>
</evidence>
<proteinExistence type="inferred from homology"/>
<evidence type="ECO:0000256" key="5">
    <source>
        <dbReference type="ARBA" id="ARBA00022490"/>
    </source>
</evidence>
<dbReference type="GO" id="GO:0000184">
    <property type="term" value="P:nuclear-transcribed mRNA catabolic process, nonsense-mediated decay"/>
    <property type="evidence" value="ECO:0007669"/>
    <property type="project" value="UniProtKB-KW"/>
</dbReference>
<feature type="compositionally biased region" description="Polar residues" evidence="13">
    <location>
        <begin position="178"/>
        <end position="199"/>
    </location>
</feature>
<evidence type="ECO:0000256" key="2">
    <source>
        <dbReference type="ARBA" id="ARBA00004496"/>
    </source>
</evidence>
<keyword evidence="16" id="KW-1185">Reference proteome</keyword>
<keyword evidence="6" id="KW-0507">mRNA processing</keyword>
<keyword evidence="4" id="KW-0813">Transport</keyword>
<dbReference type="GO" id="GO:0051028">
    <property type="term" value="P:mRNA transport"/>
    <property type="evidence" value="ECO:0007669"/>
    <property type="project" value="UniProtKB-KW"/>
</dbReference>
<protein>
    <recommendedName>
        <fullName evidence="14">Btz domain-containing protein</fullName>
    </recommendedName>
</protein>
<dbReference type="EMBL" id="JAACJO010000001">
    <property type="protein sequence ID" value="KAF5363386.1"/>
    <property type="molecule type" value="Genomic_DNA"/>
</dbReference>
<feature type="compositionally biased region" description="Gly residues" evidence="13">
    <location>
        <begin position="312"/>
        <end position="329"/>
    </location>
</feature>
<feature type="region of interest" description="Disordered" evidence="13">
    <location>
        <begin position="233"/>
        <end position="340"/>
    </location>
</feature>
<keyword evidence="8" id="KW-0810">Translation regulation</keyword>
<name>A0A8H5GEM3_9AGAR</name>
<evidence type="ECO:0000256" key="13">
    <source>
        <dbReference type="SAM" id="MobiDB-lite"/>
    </source>
</evidence>
<evidence type="ECO:0000256" key="12">
    <source>
        <dbReference type="ARBA" id="ARBA00023242"/>
    </source>
</evidence>
<evidence type="ECO:0000259" key="14">
    <source>
        <dbReference type="Pfam" id="PF09405"/>
    </source>
</evidence>
<dbReference type="GO" id="GO:0003729">
    <property type="term" value="F:mRNA binding"/>
    <property type="evidence" value="ECO:0007669"/>
    <property type="project" value="InterPro"/>
</dbReference>
<evidence type="ECO:0000256" key="4">
    <source>
        <dbReference type="ARBA" id="ARBA00022448"/>
    </source>
</evidence>
<keyword evidence="5" id="KW-0963">Cytoplasm</keyword>
<feature type="compositionally biased region" description="Polar residues" evidence="13">
    <location>
        <begin position="54"/>
        <end position="67"/>
    </location>
</feature>
<feature type="region of interest" description="Disordered" evidence="13">
    <location>
        <begin position="678"/>
        <end position="719"/>
    </location>
</feature>
<dbReference type="GO" id="GO:0008380">
    <property type="term" value="P:RNA splicing"/>
    <property type="evidence" value="ECO:0007669"/>
    <property type="project" value="UniProtKB-KW"/>
</dbReference>
<evidence type="ECO:0000256" key="6">
    <source>
        <dbReference type="ARBA" id="ARBA00022664"/>
    </source>
</evidence>
<evidence type="ECO:0000256" key="3">
    <source>
        <dbReference type="ARBA" id="ARBA00009548"/>
    </source>
</evidence>
<feature type="compositionally biased region" description="Low complexity" evidence="13">
    <location>
        <begin position="626"/>
        <end position="637"/>
    </location>
</feature>
<evidence type="ECO:0000256" key="7">
    <source>
        <dbReference type="ARBA" id="ARBA00022816"/>
    </source>
</evidence>
<comment type="similarity">
    <text evidence="3">Belongs to the CASC3 family.</text>
</comment>
<comment type="caution">
    <text evidence="15">The sequence shown here is derived from an EMBL/GenBank/DDBJ whole genome shotgun (WGS) entry which is preliminary data.</text>
</comment>
<dbReference type="GO" id="GO:0005737">
    <property type="term" value="C:cytoplasm"/>
    <property type="evidence" value="ECO:0007669"/>
    <property type="project" value="UniProtKB-SubCell"/>
</dbReference>
<gene>
    <name evidence="15" type="ORF">D9756_000247</name>
</gene>
<evidence type="ECO:0000256" key="8">
    <source>
        <dbReference type="ARBA" id="ARBA00022845"/>
    </source>
</evidence>
<dbReference type="Pfam" id="PF09405">
    <property type="entry name" value="Btz"/>
    <property type="match status" value="1"/>
</dbReference>
<feature type="compositionally biased region" description="Basic residues" evidence="13">
    <location>
        <begin position="124"/>
        <end position="136"/>
    </location>
</feature>
<comment type="subcellular location">
    <subcellularLocation>
        <location evidence="2">Cytoplasm</location>
    </subcellularLocation>
    <subcellularLocation>
        <location evidence="1">Nucleus</location>
    </subcellularLocation>
</comment>
<keyword evidence="9" id="KW-0694">RNA-binding</keyword>
<evidence type="ECO:0000256" key="11">
    <source>
        <dbReference type="ARBA" id="ARBA00023187"/>
    </source>
</evidence>
<keyword evidence="11" id="KW-0508">mRNA splicing</keyword>
<dbReference type="AlphaFoldDB" id="A0A8H5GEM3"/>
<feature type="compositionally biased region" description="Polar residues" evidence="13">
    <location>
        <begin position="494"/>
        <end position="509"/>
    </location>
</feature>
<feature type="compositionally biased region" description="Basic and acidic residues" evidence="13">
    <location>
        <begin position="274"/>
        <end position="295"/>
    </location>
</feature>
<sequence length="805" mass="87027">MRRRGRARTGIESDDEIERALSTDSESDSDGSLSPDSATDSEPGSESEDDLPDRQTNAHTPNTSHSSGALEKEGAVNEKSTAFFSASGDWSEMVADENTNGAADLPVIEFSDFKANITSAPQTSRKKGKKASKKKPTVTARNPSPSALPDFPPTPEPVNDNVPEDADQAPPQFKDPSQRPSSQTKRPVGQSARQAYQQKLESDPSFVPKVGGFWGHDDRLMDKDLRSLSGWWRGKWQGRGRGRGGFAPSPRRQGPHVGEENKEEITDLPPIERPWTHDGFEEMKRKEERRSEARPENQAQRQANSSVRGVARGRGGTPATRGGRGGSSRGGFVNSGNRAAAAVKPGRVWYAMKPEHMWTKQSENFLFFEPKHRGSGASYRVHLPGSQSQVLRPLPTDQPLGASNHVATGTASVVGSDVGDTPIIVNLPKREEDELPTAVDEATLDDVFKVRPRLVNVEPIPLPEPSNTKSSPPTEGPSHHSQSSSSAGDPGSDVRSQLEQLTPDASVSDPSRLAQTEKAVLRSPVVEAPTDEVTKSPVPETAPRRPSLPPIQTVYSPPPAQPSPAYPSSYAYPTLPPGIALNQHGVPYEMTTGRPVYIPTAPPPMYNPRPVMHSHLPQHSLSYISPPHMHPSSTMSPDFSAQPPTHSHTPSANGFIDPATGVPIFSLPRSSRVEIRAPGEATAKNNPNGSVKPSSFTSPNGQSSSHLRVSSNPYAPSPHSGAEYGYNSYSSSSDVSTLPSYTSLPDAGASSEASANTAQPMMHYPAYQQYYYPDPTYGYPQYMDASQAGQYEMYPPMEAHGTSYY</sequence>
<feature type="compositionally biased region" description="Polar residues" evidence="13">
    <location>
        <begin position="642"/>
        <end position="652"/>
    </location>
</feature>
<feature type="region of interest" description="Disordered" evidence="13">
    <location>
        <begin position="1"/>
        <end position="80"/>
    </location>
</feature>
<dbReference type="GO" id="GO:0035145">
    <property type="term" value="C:exon-exon junction complex"/>
    <property type="evidence" value="ECO:0007669"/>
    <property type="project" value="InterPro"/>
</dbReference>
<dbReference type="OrthoDB" id="3361414at2759"/>
<feature type="region of interest" description="Disordered" evidence="13">
    <location>
        <begin position="116"/>
        <end position="218"/>
    </location>
</feature>
<feature type="region of interest" description="Disordered" evidence="13">
    <location>
        <begin position="389"/>
        <end position="551"/>
    </location>
</feature>
<dbReference type="Proteomes" id="UP000559027">
    <property type="component" value="Unassembled WGS sequence"/>
</dbReference>
<dbReference type="GO" id="GO:0006417">
    <property type="term" value="P:regulation of translation"/>
    <property type="evidence" value="ECO:0007669"/>
    <property type="project" value="UniProtKB-KW"/>
</dbReference>
<dbReference type="GO" id="GO:0006397">
    <property type="term" value="P:mRNA processing"/>
    <property type="evidence" value="ECO:0007669"/>
    <property type="project" value="UniProtKB-KW"/>
</dbReference>
<feature type="domain" description="Btz" evidence="14">
    <location>
        <begin position="176"/>
        <end position="298"/>
    </location>
</feature>
<keyword evidence="12" id="KW-0539">Nucleus</keyword>
<keyword evidence="7" id="KW-0509">mRNA transport</keyword>